<accession>A0A0R1LNK5</accession>
<keyword evidence="3" id="KW-1003">Cell membrane</keyword>
<dbReference type="AlphaFoldDB" id="A0A0R1LNK5"/>
<dbReference type="PIRSF" id="PIRSF002746">
    <property type="entry name" value="Gluconate_transporter"/>
    <property type="match status" value="1"/>
</dbReference>
<feature type="transmembrane region" description="Helical" evidence="8">
    <location>
        <begin position="96"/>
        <end position="129"/>
    </location>
</feature>
<feature type="transmembrane region" description="Helical" evidence="8">
    <location>
        <begin position="325"/>
        <end position="348"/>
    </location>
</feature>
<feature type="transmembrane region" description="Helical" evidence="8">
    <location>
        <begin position="174"/>
        <end position="197"/>
    </location>
</feature>
<comment type="similarity">
    <text evidence="7">Belongs to the GntP permease family.</text>
</comment>
<name>A0A0R1LNK5_9LACO</name>
<evidence type="ECO:0000256" key="2">
    <source>
        <dbReference type="ARBA" id="ARBA00022448"/>
    </source>
</evidence>
<keyword evidence="6 8" id="KW-0472">Membrane</keyword>
<dbReference type="PANTHER" id="PTHR30354">
    <property type="entry name" value="GNT FAMILY GLUCONATE TRANSPORTER"/>
    <property type="match status" value="1"/>
</dbReference>
<evidence type="ECO:0000313" key="10">
    <source>
        <dbReference type="Proteomes" id="UP000051955"/>
    </source>
</evidence>
<dbReference type="OrthoDB" id="9787129at2"/>
<keyword evidence="10" id="KW-1185">Reference proteome</keyword>
<evidence type="ECO:0000313" key="9">
    <source>
        <dbReference type="EMBL" id="KRK94385.1"/>
    </source>
</evidence>
<evidence type="ECO:0000256" key="4">
    <source>
        <dbReference type="ARBA" id="ARBA00022692"/>
    </source>
</evidence>
<dbReference type="PATRIC" id="fig|1423715.3.peg.359"/>
<comment type="caution">
    <text evidence="9">The sequence shown here is derived from an EMBL/GenBank/DDBJ whole genome shotgun (WGS) entry which is preliminary data.</text>
</comment>
<feature type="transmembrane region" description="Helical" evidence="8">
    <location>
        <begin position="420"/>
        <end position="441"/>
    </location>
</feature>
<dbReference type="RefSeq" id="WP_057803274.1">
    <property type="nucleotide sequence ID" value="NZ_AZDV01000026.1"/>
</dbReference>
<dbReference type="PANTHER" id="PTHR30354:SF22">
    <property type="entry name" value="HIGH-AFFINITY GLUCONATE TRANSPORTER"/>
    <property type="match status" value="1"/>
</dbReference>
<dbReference type="NCBIfam" id="TIGR00791">
    <property type="entry name" value="gntP"/>
    <property type="match status" value="1"/>
</dbReference>
<feature type="transmembrane region" description="Helical" evidence="8">
    <location>
        <begin position="259"/>
        <end position="279"/>
    </location>
</feature>
<keyword evidence="5 8" id="KW-1133">Transmembrane helix</keyword>
<evidence type="ECO:0000256" key="1">
    <source>
        <dbReference type="ARBA" id="ARBA00004651"/>
    </source>
</evidence>
<dbReference type="EMBL" id="AZDV01000026">
    <property type="protein sequence ID" value="KRK94385.1"/>
    <property type="molecule type" value="Genomic_DNA"/>
</dbReference>
<sequence length="442" mass="46505">MSLLILALSLIVLILLVTFCKMNSFLAIIMASIFLGTCLGLPVDKTMTLIGTGMGAQLGGLVLVFAFGAILGKLVANAGGAKQIADTLTQKFGHQHIQLAVALAAFIIGLSLFFEVGMVVMIPIVFAMALEVHEPMLKLGLPMLMGLGTAHAFLPPHPAPVAISQLLHANLGQVLAYGLCLAVPYLLITAVLIPKLIQHWFPKSFRQIKFLPGVGDLSPAPTTDRPLPSLRLSLVTALMPVILMSLGTLFTALGVKNGAVAALNNSSFSMFLALLFALWAMGWHQHRTNQAVLSSIEASISSIGMLLLIIGAAGGLKQVMLAGHLANQIAGFMLHTGLSPLLLAWLMAALIRVSLGSTTVAALTTASLLLPIVGHLTVPLALLVLAIGAGSSFGSHVNDAGFWMVNQYFSLTIKETFETWTLLSSLSGLVGLALVMLMSLVV</sequence>
<evidence type="ECO:0000256" key="5">
    <source>
        <dbReference type="ARBA" id="ARBA00022989"/>
    </source>
</evidence>
<organism evidence="9 10">
    <name type="scientific">Levilactobacillus acidifarinae DSM 19394 = JCM 15949</name>
    <dbReference type="NCBI Taxonomy" id="1423715"/>
    <lineage>
        <taxon>Bacteria</taxon>
        <taxon>Bacillati</taxon>
        <taxon>Bacillota</taxon>
        <taxon>Bacilli</taxon>
        <taxon>Lactobacillales</taxon>
        <taxon>Lactobacillaceae</taxon>
        <taxon>Levilactobacillus</taxon>
    </lineage>
</organism>
<evidence type="ECO:0000256" key="3">
    <source>
        <dbReference type="ARBA" id="ARBA00022475"/>
    </source>
</evidence>
<dbReference type="Pfam" id="PF02447">
    <property type="entry name" value="GntP_permease"/>
    <property type="match status" value="1"/>
</dbReference>
<evidence type="ECO:0000256" key="7">
    <source>
        <dbReference type="ARBA" id="ARBA00049663"/>
    </source>
</evidence>
<comment type="subcellular location">
    <subcellularLocation>
        <location evidence="1">Cell membrane</location>
        <topology evidence="1">Multi-pass membrane protein</topology>
    </subcellularLocation>
</comment>
<keyword evidence="2" id="KW-0813">Transport</keyword>
<protein>
    <submittedName>
        <fullName evidence="9">Gluconate H(+) symporter</fullName>
    </submittedName>
</protein>
<feature type="transmembrane region" description="Helical" evidence="8">
    <location>
        <begin position="55"/>
        <end position="76"/>
    </location>
</feature>
<dbReference type="InterPro" id="IPR003474">
    <property type="entry name" value="Glcn_transporter"/>
</dbReference>
<evidence type="ECO:0000256" key="6">
    <source>
        <dbReference type="ARBA" id="ARBA00023136"/>
    </source>
</evidence>
<dbReference type="STRING" id="1423715.FD25_GL000344"/>
<dbReference type="GO" id="GO:0005886">
    <property type="term" value="C:plasma membrane"/>
    <property type="evidence" value="ECO:0007669"/>
    <property type="project" value="UniProtKB-SubCell"/>
</dbReference>
<keyword evidence="4 8" id="KW-0812">Transmembrane</keyword>
<reference evidence="9 10" key="1">
    <citation type="journal article" date="2015" name="Genome Announc.">
        <title>Expanding the biotechnology potential of lactobacilli through comparative genomics of 213 strains and associated genera.</title>
        <authorList>
            <person name="Sun Z."/>
            <person name="Harris H.M."/>
            <person name="McCann A."/>
            <person name="Guo C."/>
            <person name="Argimon S."/>
            <person name="Zhang W."/>
            <person name="Yang X."/>
            <person name="Jeffery I.B."/>
            <person name="Cooney J.C."/>
            <person name="Kagawa T.F."/>
            <person name="Liu W."/>
            <person name="Song Y."/>
            <person name="Salvetti E."/>
            <person name="Wrobel A."/>
            <person name="Rasinkangas P."/>
            <person name="Parkhill J."/>
            <person name="Rea M.C."/>
            <person name="O'Sullivan O."/>
            <person name="Ritari J."/>
            <person name="Douillard F.P."/>
            <person name="Paul Ross R."/>
            <person name="Yang R."/>
            <person name="Briner A.E."/>
            <person name="Felis G.E."/>
            <person name="de Vos W.M."/>
            <person name="Barrangou R."/>
            <person name="Klaenhammer T.R."/>
            <person name="Caufield P.W."/>
            <person name="Cui Y."/>
            <person name="Zhang H."/>
            <person name="O'Toole P.W."/>
        </authorList>
    </citation>
    <scope>NUCLEOTIDE SEQUENCE [LARGE SCALE GENOMIC DNA]</scope>
    <source>
        <strain evidence="9 10">DSM 19394</strain>
    </source>
</reference>
<dbReference type="GO" id="GO:0015128">
    <property type="term" value="F:gluconate transmembrane transporter activity"/>
    <property type="evidence" value="ECO:0007669"/>
    <property type="project" value="InterPro"/>
</dbReference>
<dbReference type="Proteomes" id="UP000051955">
    <property type="component" value="Unassembled WGS sequence"/>
</dbReference>
<feature type="transmembrane region" description="Helical" evidence="8">
    <location>
        <begin position="26"/>
        <end position="43"/>
    </location>
</feature>
<feature type="transmembrane region" description="Helical" evidence="8">
    <location>
        <begin position="291"/>
        <end position="313"/>
    </location>
</feature>
<feature type="transmembrane region" description="Helical" evidence="8">
    <location>
        <begin position="360"/>
        <end position="387"/>
    </location>
</feature>
<gene>
    <name evidence="9" type="ORF">FD25_GL000344</name>
</gene>
<evidence type="ECO:0000256" key="8">
    <source>
        <dbReference type="SAM" id="Phobius"/>
    </source>
</evidence>
<feature type="transmembrane region" description="Helical" evidence="8">
    <location>
        <begin position="232"/>
        <end position="253"/>
    </location>
</feature>
<proteinExistence type="inferred from homology"/>